<accession>F9W5S5</accession>
<evidence type="ECO:0000313" key="3">
    <source>
        <dbReference type="Proteomes" id="UP000000702"/>
    </source>
</evidence>
<keyword evidence="3" id="KW-1185">Reference proteome</keyword>
<feature type="compositionally biased region" description="Basic and acidic residues" evidence="1">
    <location>
        <begin position="65"/>
        <end position="79"/>
    </location>
</feature>
<evidence type="ECO:0000313" key="2">
    <source>
        <dbReference type="EMBL" id="CCD12528.1"/>
    </source>
</evidence>
<evidence type="ECO:0000256" key="1">
    <source>
        <dbReference type="SAM" id="MobiDB-lite"/>
    </source>
</evidence>
<protein>
    <submittedName>
        <fullName evidence="2">Uncharacterized protein</fullName>
    </submittedName>
</protein>
<gene>
    <name evidence="2" type="ORF">TCIL3000_0_34000</name>
</gene>
<reference evidence="2 3" key="2">
    <citation type="journal article" date="2012" name="Proc. Natl. Acad. Sci. U.S.A.">
        <title>Antigenic diversity is generated by distinct evolutionary mechanisms in African trypanosome species.</title>
        <authorList>
            <person name="Jackson A.P."/>
            <person name="Berry A."/>
            <person name="Aslett M."/>
            <person name="Allison H.C."/>
            <person name="Burton P."/>
            <person name="Vavrova-Anderson J."/>
            <person name="Brown R."/>
            <person name="Browne H."/>
            <person name="Corton N."/>
            <person name="Hauser H."/>
            <person name="Gamble J."/>
            <person name="Gilderthorp R."/>
            <person name="Marcello L."/>
            <person name="McQuillan J."/>
            <person name="Otto T.D."/>
            <person name="Quail M.A."/>
            <person name="Sanders M.J."/>
            <person name="van Tonder A."/>
            <person name="Ginger M.L."/>
            <person name="Field M.C."/>
            <person name="Barry J.D."/>
            <person name="Hertz-Fowler C."/>
            <person name="Berriman M."/>
        </authorList>
    </citation>
    <scope>NUCLEOTIDE SEQUENCE [LARGE SCALE GENOMIC DNA]</scope>
    <source>
        <strain evidence="2 3">IL3000</strain>
    </source>
</reference>
<dbReference type="AlphaFoldDB" id="F9W5S5"/>
<reference evidence="3" key="1">
    <citation type="submission" date="2011-07" db="EMBL/GenBank/DDBJ databases">
        <title>Divergent evolution of antigenic variation in African trypanosomes.</title>
        <authorList>
            <person name="Jackson A.P."/>
            <person name="Berry A."/>
            <person name="Allison H.C."/>
            <person name="Burton P."/>
            <person name="Anderson J."/>
            <person name="Aslett M."/>
            <person name="Brown R."/>
            <person name="Corton N."/>
            <person name="Harris D."/>
            <person name="Hauser H."/>
            <person name="Gamble J."/>
            <person name="Gilderthorp R."/>
            <person name="McQuillan J."/>
            <person name="Quail M.A."/>
            <person name="Sanders M."/>
            <person name="Van Tonder A."/>
            <person name="Ginger M.L."/>
            <person name="Donelson J.E."/>
            <person name="Field M.C."/>
            <person name="Barry J.D."/>
            <person name="Berriman M."/>
            <person name="Hertz-Fowler C."/>
        </authorList>
    </citation>
    <scope>NUCLEOTIDE SEQUENCE [LARGE SCALE GENOMIC DNA]</scope>
    <source>
        <strain evidence="3">IL3000</strain>
    </source>
</reference>
<feature type="region of interest" description="Disordered" evidence="1">
    <location>
        <begin position="62"/>
        <end position="104"/>
    </location>
</feature>
<organism evidence="2 3">
    <name type="scientific">Trypanosoma congolense (strain IL3000)</name>
    <dbReference type="NCBI Taxonomy" id="1068625"/>
    <lineage>
        <taxon>Eukaryota</taxon>
        <taxon>Discoba</taxon>
        <taxon>Euglenozoa</taxon>
        <taxon>Kinetoplastea</taxon>
        <taxon>Metakinetoplastina</taxon>
        <taxon>Trypanosomatida</taxon>
        <taxon>Trypanosomatidae</taxon>
        <taxon>Trypanosoma</taxon>
        <taxon>Nannomonas</taxon>
    </lineage>
</organism>
<dbReference type="EMBL" id="CAEQ01000760">
    <property type="protein sequence ID" value="CCD12528.1"/>
    <property type="molecule type" value="Genomic_DNA"/>
</dbReference>
<proteinExistence type="predicted"/>
<name>F9W5S5_TRYCI</name>
<sequence length="148" mass="17420">MNQLTKASTDMQETVRYAEESESTLHQLQLLEYNALLFYKEAKYSAHLSHIVSFNAIRSNESYEENSHDKSNETPKETETNSSEEERLEDEEEEESKDGTWKGGPPWRGFFFLWLFNDKIGKIRTPVCVWIRTGELLCHKRLHFSKKL</sequence>
<feature type="compositionally biased region" description="Acidic residues" evidence="1">
    <location>
        <begin position="82"/>
        <end position="96"/>
    </location>
</feature>
<comment type="caution">
    <text evidence="2">The sequence shown here is derived from an EMBL/GenBank/DDBJ whole genome shotgun (WGS) entry which is preliminary data.</text>
</comment>
<dbReference type="Proteomes" id="UP000000702">
    <property type="component" value="Unassembled WGS sequence"/>
</dbReference>